<dbReference type="AlphaFoldDB" id="A0A429GB33"/>
<evidence type="ECO:0000313" key="3">
    <source>
        <dbReference type="Proteomes" id="UP000278149"/>
    </source>
</evidence>
<name>A0A429GB33_9CREN</name>
<accession>A0A429GB33</accession>
<organism evidence="2 3">
    <name type="scientific">Candidatus Korarchaeum cryptofilum</name>
    <dbReference type="NCBI Taxonomy" id="498846"/>
    <lineage>
        <taxon>Archaea</taxon>
        <taxon>Thermoproteota</taxon>
        <taxon>Candidatus Korarchaeia</taxon>
        <taxon>Candidatus Korarchaeales</taxon>
        <taxon>Candidatus Korarchaeaceae</taxon>
        <taxon>Candidatus Korarchaeum</taxon>
    </lineage>
</organism>
<feature type="coiled-coil region" evidence="1">
    <location>
        <begin position="116"/>
        <end position="150"/>
    </location>
</feature>
<dbReference type="NCBIfam" id="TIGR03879">
    <property type="entry name" value="near_KaiC_dom"/>
    <property type="match status" value="1"/>
</dbReference>
<dbReference type="EMBL" id="RCOR01000001">
    <property type="protein sequence ID" value="RSN70932.1"/>
    <property type="molecule type" value="Genomic_DNA"/>
</dbReference>
<sequence>MSEEVPLKPVGKEDVRKLELALLLGTLLRPDVLEKVRSSEDRLTWLDSLLIAAGALARDRAGYSASKIAEELGRTEATVRNHLAGKTEAGKLVKETYEEIKSKGSLEIPIPTLGPQKELEERLKDYEAKLSELRSKLNDLQKIVDDMIKLLGI</sequence>
<protein>
    <submittedName>
        <fullName evidence="2">Transcriptional regulator</fullName>
    </submittedName>
</protein>
<dbReference type="InterPro" id="IPR022285">
    <property type="entry name" value="CHP03879_regulat_dom_put"/>
</dbReference>
<dbReference type="PANTHER" id="PTHR40727:SF1">
    <property type="entry name" value="BACTERIO-OPSIN ACTIVATOR"/>
    <property type="match status" value="1"/>
</dbReference>
<keyword evidence="1" id="KW-0175">Coiled coil</keyword>
<reference evidence="2 3" key="1">
    <citation type="submission" date="2018-10" db="EMBL/GenBank/DDBJ databases">
        <title>Co-occurring genomic capacity for anaerobic methane metabolism and dissimilatory sulfite reduction discovered in the Korarchaeota.</title>
        <authorList>
            <person name="Mckay L.J."/>
            <person name="Dlakic M."/>
            <person name="Fields M.W."/>
            <person name="Delmont T.O."/>
            <person name="Eren A.M."/>
            <person name="Jay Z.J."/>
            <person name="Klingelsmith K.B."/>
            <person name="Rusch D.B."/>
            <person name="Inskeep W.P."/>
        </authorList>
    </citation>
    <scope>NUCLEOTIDE SEQUENCE [LARGE SCALE GENOMIC DNA]</scope>
    <source>
        <strain evidence="2 3">WS</strain>
    </source>
</reference>
<proteinExistence type="predicted"/>
<evidence type="ECO:0000313" key="2">
    <source>
        <dbReference type="EMBL" id="RSN70932.1"/>
    </source>
</evidence>
<dbReference type="Proteomes" id="UP000278149">
    <property type="component" value="Unassembled WGS sequence"/>
</dbReference>
<comment type="caution">
    <text evidence="2">The sequence shown here is derived from an EMBL/GenBank/DDBJ whole genome shotgun (WGS) entry which is preliminary data.</text>
</comment>
<evidence type="ECO:0000256" key="1">
    <source>
        <dbReference type="SAM" id="Coils"/>
    </source>
</evidence>
<dbReference type="PANTHER" id="PTHR40727">
    <property type="entry name" value="TRANSCRIPTION REGULATOR, ENCODED NEXT TO RECA SUPERFAMILY ATPASE-RELATED"/>
    <property type="match status" value="1"/>
</dbReference>
<gene>
    <name evidence="2" type="ORF">D9Q81_00170</name>
</gene>
<dbReference type="RefSeq" id="WP_125740310.1">
    <property type="nucleotide sequence ID" value="NZ_RCOR01000001.1"/>
</dbReference>